<sequence length="397" mass="41959">MAKKLIMRFVTFFLLMILATTKSASLIPSYNITDFGAKPDGLTDSAKPLLAAWSKACSSTKPASIFIPSGTFFLSHAEFSGPCKNIGMRIFAYGATVVASSDYGSAFATWITFRQVEGLSIYGGKFDGRGKPLWACKMAGGNCPTGATSITIIDSKQILLSGVTSLNSQLFHFNIYRSTAVTLRSITISAAGDSPNTDGIHIQLSSAVSVSGADIRTGDDCISLKDGDADVDIEHVECGPGHGISVGSLGRDPLQGGGVRNVTVRSVTFTGTQNGVRIKTWAKENNGGVVKEVRFEDVVMNGVSNPIIVDQNYCPEKKGCPKQSSGIKISGVSFKNIMGTSATKIAVKLDCSESNPCSEIGLDNIDLTYGEKKMAAQSFCRNVNGRSSGLVIPPSCL</sequence>
<dbReference type="SUPFAM" id="SSF51126">
    <property type="entry name" value="Pectin lyase-like"/>
    <property type="match status" value="1"/>
</dbReference>
<feature type="active site" evidence="14">
    <location>
        <position position="242"/>
    </location>
</feature>
<dbReference type="InterPro" id="IPR012334">
    <property type="entry name" value="Pectin_lyas_fold"/>
</dbReference>
<comment type="catalytic activity">
    <reaction evidence="10">
        <text>[(1-&gt;4)-alpha-D-galacturonosyl](n) + H2O = alpha-D-galacturonate + [(1-&gt;4)-alpha-D-galacturonosyl](n-1)</text>
        <dbReference type="Rhea" id="RHEA:14117"/>
        <dbReference type="Rhea" id="RHEA-COMP:14570"/>
        <dbReference type="Rhea" id="RHEA-COMP:14572"/>
        <dbReference type="ChEBI" id="CHEBI:15377"/>
        <dbReference type="ChEBI" id="CHEBI:58658"/>
        <dbReference type="ChEBI" id="CHEBI:140523"/>
        <dbReference type="EC" id="3.2.1.67"/>
    </reaction>
</comment>
<comment type="subcellular location">
    <subcellularLocation>
        <location evidence="1">Secreted</location>
        <location evidence="1">Cell wall</location>
    </subcellularLocation>
</comment>
<feature type="chain" id="PRO_5043395207" description="Exopolygalacturonase" evidence="16">
    <location>
        <begin position="25"/>
        <end position="397"/>
    </location>
</feature>
<dbReference type="Pfam" id="PF00295">
    <property type="entry name" value="Glyco_hydro_28"/>
    <property type="match status" value="1"/>
</dbReference>
<evidence type="ECO:0000256" key="6">
    <source>
        <dbReference type="ARBA" id="ARBA00023295"/>
    </source>
</evidence>
<evidence type="ECO:0000256" key="8">
    <source>
        <dbReference type="ARBA" id="ARBA00038933"/>
    </source>
</evidence>
<dbReference type="GO" id="GO:0004650">
    <property type="term" value="F:polygalacturonase activity"/>
    <property type="evidence" value="ECO:0007669"/>
    <property type="project" value="InterPro"/>
</dbReference>
<evidence type="ECO:0000256" key="4">
    <source>
        <dbReference type="ARBA" id="ARBA00022525"/>
    </source>
</evidence>
<dbReference type="InterPro" id="IPR006626">
    <property type="entry name" value="PbH1"/>
</dbReference>
<evidence type="ECO:0000256" key="9">
    <source>
        <dbReference type="ARBA" id="ARBA00043142"/>
    </source>
</evidence>
<evidence type="ECO:0000256" key="12">
    <source>
        <dbReference type="ARBA" id="ARBA00068298"/>
    </source>
</evidence>
<dbReference type="InterPro" id="IPR000743">
    <property type="entry name" value="Glyco_hydro_28"/>
</dbReference>
<comment type="caution">
    <text evidence="17">The sequence shown here is derived from an EMBL/GenBank/DDBJ whole genome shotgun (WGS) entry which is preliminary data.</text>
</comment>
<keyword evidence="6 15" id="KW-0326">Glycosidase</keyword>
<evidence type="ECO:0000256" key="13">
    <source>
        <dbReference type="ARBA" id="ARBA00083621"/>
    </source>
</evidence>
<dbReference type="GO" id="GO:0071555">
    <property type="term" value="P:cell wall organization"/>
    <property type="evidence" value="ECO:0007669"/>
    <property type="project" value="UniProtKB-KW"/>
</dbReference>
<organism evidence="17 18">
    <name type="scientific">Dendrobium chrysotoxum</name>
    <name type="common">Orchid</name>
    <dbReference type="NCBI Taxonomy" id="161865"/>
    <lineage>
        <taxon>Eukaryota</taxon>
        <taxon>Viridiplantae</taxon>
        <taxon>Streptophyta</taxon>
        <taxon>Embryophyta</taxon>
        <taxon>Tracheophyta</taxon>
        <taxon>Spermatophyta</taxon>
        <taxon>Magnoliopsida</taxon>
        <taxon>Liliopsida</taxon>
        <taxon>Asparagales</taxon>
        <taxon>Orchidaceae</taxon>
        <taxon>Epidendroideae</taxon>
        <taxon>Malaxideae</taxon>
        <taxon>Dendrobiinae</taxon>
        <taxon>Dendrobium</taxon>
    </lineage>
</organism>
<dbReference type="FunFam" id="2.160.20.10:FF:000004">
    <property type="entry name" value="Pectin lyase-like superfamily protein"/>
    <property type="match status" value="1"/>
</dbReference>
<dbReference type="InterPro" id="IPR011050">
    <property type="entry name" value="Pectin_lyase_fold/virulence"/>
</dbReference>
<dbReference type="GO" id="GO:0005975">
    <property type="term" value="P:carbohydrate metabolic process"/>
    <property type="evidence" value="ECO:0007669"/>
    <property type="project" value="InterPro"/>
</dbReference>
<evidence type="ECO:0000256" key="1">
    <source>
        <dbReference type="ARBA" id="ARBA00004191"/>
    </source>
</evidence>
<dbReference type="EC" id="3.2.1.67" evidence="8"/>
<keyword evidence="7" id="KW-0961">Cell wall biogenesis/degradation</keyword>
<evidence type="ECO:0000313" key="17">
    <source>
        <dbReference type="EMBL" id="KAH0470802.1"/>
    </source>
</evidence>
<gene>
    <name evidence="17" type="ORF">IEQ34_000525</name>
</gene>
<keyword evidence="4" id="KW-0964">Secreted</keyword>
<dbReference type="AlphaFoldDB" id="A0AAV7HPU8"/>
<dbReference type="GO" id="GO:0047911">
    <property type="term" value="F:galacturan 1,4-alpha-galacturonidase activity"/>
    <property type="evidence" value="ECO:0007669"/>
    <property type="project" value="UniProtKB-EC"/>
</dbReference>
<dbReference type="Gene3D" id="2.160.20.10">
    <property type="entry name" value="Single-stranded right-handed beta-helix, Pectin lyase-like"/>
    <property type="match status" value="1"/>
</dbReference>
<evidence type="ECO:0000256" key="2">
    <source>
        <dbReference type="ARBA" id="ARBA00008834"/>
    </source>
</evidence>
<accession>A0AAV7HPU8</accession>
<evidence type="ECO:0000256" key="14">
    <source>
        <dbReference type="PROSITE-ProRule" id="PRU10052"/>
    </source>
</evidence>
<dbReference type="Proteomes" id="UP000775213">
    <property type="component" value="Unassembled WGS sequence"/>
</dbReference>
<keyword evidence="5 15" id="KW-0378">Hydrolase</keyword>
<keyword evidence="18" id="KW-1185">Reference proteome</keyword>
<comment type="similarity">
    <text evidence="2 15">Belongs to the glycosyl hydrolase 28 family.</text>
</comment>
<keyword evidence="3" id="KW-0134">Cell wall</keyword>
<comment type="function">
    <text evidence="11">May function in depolymerizing pectin during pollen development, germination, and tube growth. Acts as an exo-polygalacturonase.</text>
</comment>
<proteinExistence type="inferred from homology"/>
<evidence type="ECO:0000256" key="7">
    <source>
        <dbReference type="ARBA" id="ARBA00023316"/>
    </source>
</evidence>
<evidence type="ECO:0000256" key="10">
    <source>
        <dbReference type="ARBA" id="ARBA00048766"/>
    </source>
</evidence>
<dbReference type="SMART" id="SM00710">
    <property type="entry name" value="PbH1"/>
    <property type="match status" value="4"/>
</dbReference>
<evidence type="ECO:0000256" key="16">
    <source>
        <dbReference type="SAM" id="SignalP"/>
    </source>
</evidence>
<reference evidence="17 18" key="1">
    <citation type="journal article" date="2021" name="Hortic Res">
        <title>Chromosome-scale assembly of the Dendrobium chrysotoxum genome enhances the understanding of orchid evolution.</title>
        <authorList>
            <person name="Zhang Y."/>
            <person name="Zhang G.Q."/>
            <person name="Zhang D."/>
            <person name="Liu X.D."/>
            <person name="Xu X.Y."/>
            <person name="Sun W.H."/>
            <person name="Yu X."/>
            <person name="Zhu X."/>
            <person name="Wang Z.W."/>
            <person name="Zhao X."/>
            <person name="Zhong W.Y."/>
            <person name="Chen H."/>
            <person name="Yin W.L."/>
            <person name="Huang T."/>
            <person name="Niu S.C."/>
            <person name="Liu Z.J."/>
        </authorList>
    </citation>
    <scope>NUCLEOTIDE SEQUENCE [LARGE SCALE GENOMIC DNA]</scope>
    <source>
        <strain evidence="17">Lindl</strain>
    </source>
</reference>
<dbReference type="EMBL" id="JAGFBR010000001">
    <property type="protein sequence ID" value="KAH0470802.1"/>
    <property type="molecule type" value="Genomic_DNA"/>
</dbReference>
<evidence type="ECO:0000256" key="11">
    <source>
        <dbReference type="ARBA" id="ARBA00057651"/>
    </source>
</evidence>
<evidence type="ECO:0000256" key="15">
    <source>
        <dbReference type="RuleBase" id="RU361169"/>
    </source>
</evidence>
<evidence type="ECO:0000256" key="3">
    <source>
        <dbReference type="ARBA" id="ARBA00022512"/>
    </source>
</evidence>
<evidence type="ECO:0000256" key="5">
    <source>
        <dbReference type="ARBA" id="ARBA00022801"/>
    </source>
</evidence>
<evidence type="ECO:0000313" key="18">
    <source>
        <dbReference type="Proteomes" id="UP000775213"/>
    </source>
</evidence>
<feature type="signal peptide" evidence="16">
    <location>
        <begin position="1"/>
        <end position="24"/>
    </location>
</feature>
<keyword evidence="16" id="KW-0732">Signal</keyword>
<dbReference type="PANTHER" id="PTHR31375">
    <property type="match status" value="1"/>
</dbReference>
<protein>
    <recommendedName>
        <fullName evidence="12">Exopolygalacturonase</fullName>
        <ecNumber evidence="8">3.2.1.67</ecNumber>
    </recommendedName>
    <alternativeName>
        <fullName evidence="9">Galacturan 1,4-alpha-galacturonidase</fullName>
    </alternativeName>
    <alternativeName>
        <fullName evidence="13">Pectinase</fullName>
    </alternativeName>
</protein>
<name>A0AAV7HPU8_DENCH</name>
<dbReference type="PROSITE" id="PS00502">
    <property type="entry name" value="POLYGALACTURONASE"/>
    <property type="match status" value="1"/>
</dbReference>